<reference evidence="3 4" key="1">
    <citation type="submission" date="2016-12" db="EMBL/GenBank/DDBJ databases">
        <title>Comparative genomics of Bartonella apis.</title>
        <authorList>
            <person name="Engel P."/>
        </authorList>
    </citation>
    <scope>NUCLEOTIDE SEQUENCE [LARGE SCALE GENOMIC DNA]</scope>
    <source>
        <strain evidence="3 4">PEB0149</strain>
    </source>
</reference>
<dbReference type="CDD" id="cd16325">
    <property type="entry name" value="LolA"/>
    <property type="match status" value="1"/>
</dbReference>
<dbReference type="GeneID" id="92991139"/>
<dbReference type="InterPro" id="IPR029046">
    <property type="entry name" value="LolA/LolB/LppX"/>
</dbReference>
<keyword evidence="1 2" id="KW-0732">Signal</keyword>
<dbReference type="Proteomes" id="UP000187344">
    <property type="component" value="Unassembled WGS sequence"/>
</dbReference>
<sequence>MTKKCASVFKGLFVAAAFATAGIATSAIAMPAAFAQNTNLAAHAQDIANHFAAIQTMTGDFVQFSPKGEMTEGTFYLERPGKIRFSYKNSPVRVITDGKSVAINNRKLDTWDLYQLSQTPMKMLLDTKIDLSDGKLLNVSQDQGSTTIVLADKTLGKGQIRMIFDSKTYELLQWTIVDKQNLETTVQVTNVRTGVRFAKGMFDIPYQRISMKRNGN</sequence>
<dbReference type="PANTHER" id="PTHR35869:SF1">
    <property type="entry name" value="OUTER-MEMBRANE LIPOPROTEIN CARRIER PROTEIN"/>
    <property type="match status" value="1"/>
</dbReference>
<dbReference type="PANTHER" id="PTHR35869">
    <property type="entry name" value="OUTER-MEMBRANE LIPOPROTEIN CARRIER PROTEIN"/>
    <property type="match status" value="1"/>
</dbReference>
<evidence type="ECO:0000256" key="2">
    <source>
        <dbReference type="SAM" id="SignalP"/>
    </source>
</evidence>
<evidence type="ECO:0000256" key="1">
    <source>
        <dbReference type="ARBA" id="ARBA00022729"/>
    </source>
</evidence>
<organism evidence="3 4">
    <name type="scientific">Bartonella apis</name>
    <dbReference type="NCBI Taxonomy" id="1686310"/>
    <lineage>
        <taxon>Bacteria</taxon>
        <taxon>Pseudomonadati</taxon>
        <taxon>Pseudomonadota</taxon>
        <taxon>Alphaproteobacteria</taxon>
        <taxon>Hyphomicrobiales</taxon>
        <taxon>Bartonellaceae</taxon>
        <taxon>Bartonella</taxon>
    </lineage>
</organism>
<evidence type="ECO:0000313" key="4">
    <source>
        <dbReference type="Proteomes" id="UP000187344"/>
    </source>
</evidence>
<name>A0A1R0FB93_9HYPH</name>
<feature type="signal peptide" evidence="2">
    <location>
        <begin position="1"/>
        <end position="29"/>
    </location>
</feature>
<dbReference type="RefSeq" id="WP_075869386.1">
    <property type="nucleotide sequence ID" value="NZ_CALYQA010000002.1"/>
</dbReference>
<dbReference type="AlphaFoldDB" id="A0A1R0FB93"/>
<dbReference type="EMBL" id="LXYT01000001">
    <property type="protein sequence ID" value="OLY44235.1"/>
    <property type="molecule type" value="Genomic_DNA"/>
</dbReference>
<dbReference type="SUPFAM" id="SSF89392">
    <property type="entry name" value="Prokaryotic lipoproteins and lipoprotein localization factors"/>
    <property type="match status" value="1"/>
</dbReference>
<gene>
    <name evidence="3" type="ORF">PEB0149_017020</name>
</gene>
<evidence type="ECO:0000313" key="3">
    <source>
        <dbReference type="EMBL" id="OLY44235.1"/>
    </source>
</evidence>
<dbReference type="Pfam" id="PF03548">
    <property type="entry name" value="LolA"/>
    <property type="match status" value="1"/>
</dbReference>
<keyword evidence="4" id="KW-1185">Reference proteome</keyword>
<keyword evidence="3" id="KW-0449">Lipoprotein</keyword>
<proteinExistence type="predicted"/>
<dbReference type="InterPro" id="IPR004564">
    <property type="entry name" value="OM_lipoprot_carrier_LolA-like"/>
</dbReference>
<comment type="caution">
    <text evidence="3">The sequence shown here is derived from an EMBL/GenBank/DDBJ whole genome shotgun (WGS) entry which is preliminary data.</text>
</comment>
<accession>A0A1R0FB93</accession>
<protein>
    <submittedName>
        <fullName evidence="3">Outer membrane lipoprotein-sorting protein</fullName>
    </submittedName>
</protein>
<dbReference type="OrthoDB" id="9800501at2"/>
<dbReference type="Gene3D" id="2.50.20.10">
    <property type="entry name" value="Lipoprotein localisation LolA/LolB/LppX"/>
    <property type="match status" value="1"/>
</dbReference>
<feature type="chain" id="PRO_5012480800" evidence="2">
    <location>
        <begin position="30"/>
        <end position="216"/>
    </location>
</feature>